<dbReference type="InterPro" id="IPR013035">
    <property type="entry name" value="PEP_carboxykinase_C"/>
</dbReference>
<feature type="domain" description="Phosphoenolpyruvate carboxykinase C-terminal P-loop" evidence="1">
    <location>
        <begin position="1"/>
        <end position="142"/>
    </location>
</feature>
<dbReference type="GO" id="GO:0006107">
    <property type="term" value="P:oxaloacetate metabolic process"/>
    <property type="evidence" value="ECO:0007669"/>
    <property type="project" value="TreeGrafter"/>
</dbReference>
<dbReference type="Gene3D" id="3.90.228.20">
    <property type="match status" value="1"/>
</dbReference>
<dbReference type="GO" id="GO:0005525">
    <property type="term" value="F:GTP binding"/>
    <property type="evidence" value="ECO:0007669"/>
    <property type="project" value="InterPro"/>
</dbReference>
<comment type="caution">
    <text evidence="2">The sequence shown here is derived from an EMBL/GenBank/DDBJ whole genome shotgun (WGS) entry which is preliminary data.</text>
</comment>
<dbReference type="GO" id="GO:0006094">
    <property type="term" value="P:gluconeogenesis"/>
    <property type="evidence" value="ECO:0007669"/>
    <property type="project" value="InterPro"/>
</dbReference>
<evidence type="ECO:0000313" key="2">
    <source>
        <dbReference type="EMBL" id="MBI3539810.1"/>
    </source>
</evidence>
<dbReference type="EMBL" id="JACQAY010000193">
    <property type="protein sequence ID" value="MBI3539810.1"/>
    <property type="molecule type" value="Genomic_DNA"/>
</dbReference>
<dbReference type="InterPro" id="IPR035077">
    <property type="entry name" value="PEP_carboxykinase_GTP_C"/>
</dbReference>
<gene>
    <name evidence="2" type="ORF">HY076_06015</name>
</gene>
<evidence type="ECO:0000313" key="3">
    <source>
        <dbReference type="Proteomes" id="UP000807850"/>
    </source>
</evidence>
<dbReference type="GO" id="GO:0005829">
    <property type="term" value="C:cytosol"/>
    <property type="evidence" value="ECO:0007669"/>
    <property type="project" value="TreeGrafter"/>
</dbReference>
<sequence length="152" mass="16689">PFAMLPFCGYHMGDYFGHWLAMGAKADAAKLPRIFYVNWFRKGADGKFLWPGYGENSRVLKWVFERVSGGGAAVETPIGRLPAPGALDLAGLKIGEPQMAELLRVDTEGWLAEMPGMRKHFDRFGARLPQGLRDELAALEKRLQGAGVAAGR</sequence>
<dbReference type="PANTHER" id="PTHR11561:SF0">
    <property type="entry name" value="PHOSPHOENOLPYRUVATE CARBOXYKINASE [GTP]-RELATED"/>
    <property type="match status" value="1"/>
</dbReference>
<dbReference type="AlphaFoldDB" id="A0A9D6QK08"/>
<dbReference type="Pfam" id="PF00821">
    <property type="entry name" value="PEPCK_GTP"/>
    <property type="match status" value="1"/>
</dbReference>
<dbReference type="GO" id="GO:0042594">
    <property type="term" value="P:response to starvation"/>
    <property type="evidence" value="ECO:0007669"/>
    <property type="project" value="TreeGrafter"/>
</dbReference>
<dbReference type="PANTHER" id="PTHR11561">
    <property type="entry name" value="PHOSPHOENOLPYRUVATE CARBOXYKINASE"/>
    <property type="match status" value="1"/>
</dbReference>
<dbReference type="SUPFAM" id="SSF53795">
    <property type="entry name" value="PEP carboxykinase-like"/>
    <property type="match status" value="1"/>
</dbReference>
<dbReference type="InterPro" id="IPR008209">
    <property type="entry name" value="PEP_carboxykinase_GTP"/>
</dbReference>
<name>A0A9D6QK08_UNCEI</name>
<dbReference type="GO" id="GO:0033993">
    <property type="term" value="P:response to lipid"/>
    <property type="evidence" value="ECO:0007669"/>
    <property type="project" value="TreeGrafter"/>
</dbReference>
<reference evidence="2" key="1">
    <citation type="submission" date="2020-07" db="EMBL/GenBank/DDBJ databases">
        <title>Huge and variable diversity of episymbiotic CPR bacteria and DPANN archaea in groundwater ecosystems.</title>
        <authorList>
            <person name="He C.Y."/>
            <person name="Keren R."/>
            <person name="Whittaker M."/>
            <person name="Farag I.F."/>
            <person name="Doudna J."/>
            <person name="Cate J.H.D."/>
            <person name="Banfield J.F."/>
        </authorList>
    </citation>
    <scope>NUCLEOTIDE SEQUENCE</scope>
    <source>
        <strain evidence="2">NC_groundwater_928_Pr1_S-0.2um_72_17</strain>
    </source>
</reference>
<dbReference type="GO" id="GO:0030145">
    <property type="term" value="F:manganese ion binding"/>
    <property type="evidence" value="ECO:0007669"/>
    <property type="project" value="TreeGrafter"/>
</dbReference>
<protein>
    <submittedName>
        <fullName evidence="2">Phosphoenolpyruvate carboxykinase (GTP)</fullName>
    </submittedName>
</protein>
<proteinExistence type="predicted"/>
<dbReference type="GO" id="GO:0019543">
    <property type="term" value="P:propionate catabolic process"/>
    <property type="evidence" value="ECO:0007669"/>
    <property type="project" value="TreeGrafter"/>
</dbReference>
<evidence type="ECO:0000259" key="1">
    <source>
        <dbReference type="Pfam" id="PF00821"/>
    </source>
</evidence>
<dbReference type="GO" id="GO:0071333">
    <property type="term" value="P:cellular response to glucose stimulus"/>
    <property type="evidence" value="ECO:0007669"/>
    <property type="project" value="TreeGrafter"/>
</dbReference>
<accession>A0A9D6QK08</accession>
<organism evidence="2 3">
    <name type="scientific">Eiseniibacteriota bacterium</name>
    <dbReference type="NCBI Taxonomy" id="2212470"/>
    <lineage>
        <taxon>Bacteria</taxon>
        <taxon>Candidatus Eiseniibacteriota</taxon>
    </lineage>
</organism>
<dbReference type="Proteomes" id="UP000807850">
    <property type="component" value="Unassembled WGS sequence"/>
</dbReference>
<dbReference type="GO" id="GO:0004613">
    <property type="term" value="F:phosphoenolpyruvate carboxykinase (GTP) activity"/>
    <property type="evidence" value="ECO:0007669"/>
    <property type="project" value="TreeGrafter"/>
</dbReference>
<dbReference type="GO" id="GO:0046327">
    <property type="term" value="P:glycerol biosynthetic process from pyruvate"/>
    <property type="evidence" value="ECO:0007669"/>
    <property type="project" value="TreeGrafter"/>
</dbReference>
<feature type="non-terminal residue" evidence="2">
    <location>
        <position position="1"/>
    </location>
</feature>